<evidence type="ECO:0000256" key="10">
    <source>
        <dbReference type="SAM" id="MobiDB-lite"/>
    </source>
</evidence>
<accession>A0A160T670</accession>
<dbReference type="GO" id="GO:0032977">
    <property type="term" value="F:membrane insertase activity"/>
    <property type="evidence" value="ECO:0007669"/>
    <property type="project" value="InterPro"/>
</dbReference>
<dbReference type="NCBIfam" id="TIGR03592">
    <property type="entry name" value="yidC_oxa1_cterm"/>
    <property type="match status" value="1"/>
</dbReference>
<dbReference type="EMBL" id="LN890655">
    <property type="protein sequence ID" value="CUS05484.2"/>
    <property type="molecule type" value="Genomic_DNA"/>
</dbReference>
<dbReference type="GO" id="GO:0015031">
    <property type="term" value="P:protein transport"/>
    <property type="evidence" value="ECO:0007669"/>
    <property type="project" value="UniProtKB-KW"/>
</dbReference>
<feature type="domain" description="Membrane insertase YidC/Oxa/ALB C-terminal" evidence="12">
    <location>
        <begin position="25"/>
        <end position="233"/>
    </location>
</feature>
<dbReference type="PANTHER" id="PTHR12428:SF65">
    <property type="entry name" value="CYTOCHROME C OXIDASE ASSEMBLY PROTEIN COX18, MITOCHONDRIAL"/>
    <property type="match status" value="1"/>
</dbReference>
<dbReference type="KEGG" id="pbf:CFX0092_A3606"/>
<evidence type="ECO:0000256" key="8">
    <source>
        <dbReference type="ARBA" id="ARBA00023186"/>
    </source>
</evidence>
<organism evidence="13 14">
    <name type="scientific">Candidatus Promineifilum breve</name>
    <dbReference type="NCBI Taxonomy" id="1806508"/>
    <lineage>
        <taxon>Bacteria</taxon>
        <taxon>Bacillati</taxon>
        <taxon>Chloroflexota</taxon>
        <taxon>Ardenticatenia</taxon>
        <taxon>Candidatus Promineifilales</taxon>
        <taxon>Candidatus Promineifilaceae</taxon>
        <taxon>Candidatus Promineifilum</taxon>
    </lineage>
</organism>
<dbReference type="InterPro" id="IPR001708">
    <property type="entry name" value="YidC/ALB3/OXA1/COX18"/>
</dbReference>
<evidence type="ECO:0000256" key="3">
    <source>
        <dbReference type="ARBA" id="ARBA00022475"/>
    </source>
</evidence>
<dbReference type="InterPro" id="IPR028055">
    <property type="entry name" value="YidC/Oxa/ALB_C"/>
</dbReference>
<dbReference type="CDD" id="cd20070">
    <property type="entry name" value="5TM_YidC_Alb3"/>
    <property type="match status" value="1"/>
</dbReference>
<feature type="region of interest" description="Disordered" evidence="10">
    <location>
        <begin position="255"/>
        <end position="294"/>
    </location>
</feature>
<feature type="compositionally biased region" description="Low complexity" evidence="10">
    <location>
        <begin position="274"/>
        <end position="284"/>
    </location>
</feature>
<keyword evidence="3" id="KW-1003">Cell membrane</keyword>
<feature type="transmembrane region" description="Helical" evidence="11">
    <location>
        <begin position="20"/>
        <end position="43"/>
    </location>
</feature>
<feature type="transmembrane region" description="Helical" evidence="11">
    <location>
        <begin position="207"/>
        <end position="230"/>
    </location>
</feature>
<comment type="subcellular location">
    <subcellularLocation>
        <location evidence="1">Cell membrane</location>
        <topology evidence="1">Multi-pass membrane protein</topology>
    </subcellularLocation>
    <subcellularLocation>
        <location evidence="9">Membrane</location>
        <topology evidence="9">Multi-pass membrane protein</topology>
    </subcellularLocation>
</comment>
<sequence length="294" mass="33132">MWDTLIVNPMINALLFFYDLLGNNFILAIAFFTVLIRLITLPLNMRQQRSMLRTQEIQPQIQAIQKKYRDNPQKMQEEFRKIGYNPADTLTGCLPTLLQFPILIGLYQAIVTILGTTPQSLFELVPRVYSFINLTDLIPVENKFLWLNLSQPDPFFVLPIVVFASMFIQQKLLAPAPSAQNQKDNPAASMTQSMQYTMPLMFGFFSLQFPAGLSIYFILANIIGIFQGLYMRRVMDKEKAERLANGSATPAYVIEADDSKPAKSKQSVNGSGAGKSKSTGGQTTAKRKKRSAKR</sequence>
<evidence type="ECO:0000256" key="2">
    <source>
        <dbReference type="ARBA" id="ARBA00022448"/>
    </source>
</evidence>
<dbReference type="PRINTS" id="PR01900">
    <property type="entry name" value="YIDCPROTEIN"/>
</dbReference>
<evidence type="ECO:0000313" key="13">
    <source>
        <dbReference type="EMBL" id="CUS05484.2"/>
    </source>
</evidence>
<keyword evidence="2" id="KW-0813">Transport</keyword>
<dbReference type="InterPro" id="IPR047196">
    <property type="entry name" value="YidC_ALB_C"/>
</dbReference>
<evidence type="ECO:0000256" key="1">
    <source>
        <dbReference type="ARBA" id="ARBA00004651"/>
    </source>
</evidence>
<feature type="compositionally biased region" description="Basic residues" evidence="10">
    <location>
        <begin position="285"/>
        <end position="294"/>
    </location>
</feature>
<keyword evidence="6 11" id="KW-1133">Transmembrane helix</keyword>
<dbReference type="RefSeq" id="WP_095044693.1">
    <property type="nucleotide sequence ID" value="NZ_LN890655.1"/>
</dbReference>
<dbReference type="AlphaFoldDB" id="A0A160T670"/>
<evidence type="ECO:0000256" key="4">
    <source>
        <dbReference type="ARBA" id="ARBA00022692"/>
    </source>
</evidence>
<comment type="similarity">
    <text evidence="9">Belongs to the OXA1/ALB3/YidC family.</text>
</comment>
<dbReference type="GO" id="GO:0051205">
    <property type="term" value="P:protein insertion into membrane"/>
    <property type="evidence" value="ECO:0007669"/>
    <property type="project" value="TreeGrafter"/>
</dbReference>
<evidence type="ECO:0000256" key="6">
    <source>
        <dbReference type="ARBA" id="ARBA00022989"/>
    </source>
</evidence>
<evidence type="ECO:0000256" key="5">
    <source>
        <dbReference type="ARBA" id="ARBA00022927"/>
    </source>
</evidence>
<keyword evidence="8" id="KW-0143">Chaperone</keyword>
<dbReference type="PANTHER" id="PTHR12428">
    <property type="entry name" value="OXA1"/>
    <property type="match status" value="1"/>
</dbReference>
<gene>
    <name evidence="13" type="ORF">CFX0092_A3606</name>
</gene>
<dbReference type="Pfam" id="PF02096">
    <property type="entry name" value="60KD_IMP"/>
    <property type="match status" value="1"/>
</dbReference>
<keyword evidence="4 9" id="KW-0812">Transmembrane</keyword>
<evidence type="ECO:0000256" key="11">
    <source>
        <dbReference type="SAM" id="Phobius"/>
    </source>
</evidence>
<name>A0A160T670_9CHLR</name>
<keyword evidence="7 11" id="KW-0472">Membrane</keyword>
<evidence type="ECO:0000313" key="14">
    <source>
        <dbReference type="Proteomes" id="UP000215027"/>
    </source>
</evidence>
<evidence type="ECO:0000256" key="7">
    <source>
        <dbReference type="ARBA" id="ARBA00023136"/>
    </source>
</evidence>
<protein>
    <recommendedName>
        <fullName evidence="12">Membrane insertase YidC/Oxa/ALB C-terminal domain-containing protein</fullName>
    </recommendedName>
</protein>
<reference evidence="13" key="1">
    <citation type="submission" date="2016-01" db="EMBL/GenBank/DDBJ databases">
        <authorList>
            <person name="Mcilroy J.S."/>
            <person name="Karst M S."/>
            <person name="Albertsen M."/>
        </authorList>
    </citation>
    <scope>NUCLEOTIDE SEQUENCE</scope>
    <source>
        <strain evidence="13">Cfx-K</strain>
    </source>
</reference>
<dbReference type="Proteomes" id="UP000215027">
    <property type="component" value="Chromosome I"/>
</dbReference>
<dbReference type="OrthoDB" id="9780552at2"/>
<evidence type="ECO:0000256" key="9">
    <source>
        <dbReference type="RuleBase" id="RU003945"/>
    </source>
</evidence>
<dbReference type="GO" id="GO:0005886">
    <property type="term" value="C:plasma membrane"/>
    <property type="evidence" value="ECO:0007669"/>
    <property type="project" value="UniProtKB-SubCell"/>
</dbReference>
<evidence type="ECO:0000259" key="12">
    <source>
        <dbReference type="Pfam" id="PF02096"/>
    </source>
</evidence>
<proteinExistence type="inferred from homology"/>
<keyword evidence="14" id="KW-1185">Reference proteome</keyword>
<keyword evidence="5" id="KW-0653">Protein transport</keyword>